<dbReference type="RefSeq" id="WP_133323626.1">
    <property type="nucleotide sequence ID" value="NZ_SMTF01000020.1"/>
</dbReference>
<dbReference type="OrthoDB" id="6021760at2"/>
<evidence type="ECO:0000313" key="2">
    <source>
        <dbReference type="Proteomes" id="UP000294796"/>
    </source>
</evidence>
<sequence length="239" mass="25390">MSWMLILLLATSPFVLQPPGHFHGDEPVVADGDAMLALHDDGERAWLEATRIELRRVADPVMDADDGPETGWQVGPDLGTGLPLAYLRGAGLHAGEVVRAEVVGVDDPAGLAFYKPASVDIRLDDALYRLVAGCDRHDGAPRDRASSLDCHIDLFAPDGGRSRLVAMSGYVDGTGNVGLGADASAALLFAGDLDGDGRLDLLFDTSDHYNVRQPTLFLSREAAEGQPVRAVARHRAVGC</sequence>
<dbReference type="AlphaFoldDB" id="A0A4R5TPN5"/>
<accession>A0A4R5TPN5</accession>
<gene>
    <name evidence="1" type="ORF">E2F46_16200</name>
</gene>
<organism evidence="1 2">
    <name type="scientific">Luteimonas aestuarii</name>
    <dbReference type="NCBI Taxonomy" id="453837"/>
    <lineage>
        <taxon>Bacteria</taxon>
        <taxon>Pseudomonadati</taxon>
        <taxon>Pseudomonadota</taxon>
        <taxon>Gammaproteobacteria</taxon>
        <taxon>Lysobacterales</taxon>
        <taxon>Lysobacteraceae</taxon>
        <taxon>Luteimonas</taxon>
    </lineage>
</organism>
<protein>
    <submittedName>
        <fullName evidence="1">VCBS repeat-containing protein</fullName>
    </submittedName>
</protein>
<proteinExistence type="predicted"/>
<dbReference type="EMBL" id="SMTF01000020">
    <property type="protein sequence ID" value="TDK20342.1"/>
    <property type="molecule type" value="Genomic_DNA"/>
</dbReference>
<keyword evidence="2" id="KW-1185">Reference proteome</keyword>
<evidence type="ECO:0000313" key="1">
    <source>
        <dbReference type="EMBL" id="TDK20342.1"/>
    </source>
</evidence>
<name>A0A4R5TPN5_9GAMM</name>
<dbReference type="Proteomes" id="UP000294796">
    <property type="component" value="Unassembled WGS sequence"/>
</dbReference>
<comment type="caution">
    <text evidence="1">The sequence shown here is derived from an EMBL/GenBank/DDBJ whole genome shotgun (WGS) entry which is preliminary data.</text>
</comment>
<reference evidence="1 2" key="1">
    <citation type="submission" date="2019-03" db="EMBL/GenBank/DDBJ databases">
        <title>Luteimonas zhaokaii sp.nov., isolated from the rectal contents of Plateau pika in Yushu, Qinghai Province, China.</title>
        <authorList>
            <person name="Zhang G."/>
        </authorList>
    </citation>
    <scope>NUCLEOTIDE SEQUENCE [LARGE SCALE GENOMIC DNA]</scope>
    <source>
        <strain evidence="1 2">B9</strain>
    </source>
</reference>